<evidence type="ECO:0000256" key="1">
    <source>
        <dbReference type="SAM" id="MobiDB-lite"/>
    </source>
</evidence>
<sequence length="419" mass="45373">MRLHLLGVVAVLLAGVTPTPTPAPTPAPSPTPTPAAVTPTPTPAWSITLDQPAASWEDKPTVFTGKISKPITGSYITLWQRVPGAWVLRGSTRTTAGGGYRFSYVSAATGSWAFRTMIGVKAETALAISGYRTVPIQDRKLVLNTPASWYATLTGVSVTGKLVPAEPGKELALQQYLGSGKWQLLNVATMDAKGNFRLRVPDDVPATRTVRVVTRGVSQAAMEYSALAKIVVRAALNPKVYAVSAAMVPNTYRAGCPVKPSSLRLLQLNYWGFDGRVHRGELILRDAAVAKMIAVWTSTFAAKFPIRQMRRVDVFGGNDIRSMAADNTSAFNCRRVTGDPYSLSPHSYGWAIDVNTVENPYLAANGVWYPSNGLAYRNREVVRPGMLFANSVATKALIGQGYFWGAGWAKPDYQHFEPK</sequence>
<organism evidence="4 5">
    <name type="scientific">Kribbella karoonensis</name>
    <dbReference type="NCBI Taxonomy" id="324851"/>
    <lineage>
        <taxon>Bacteria</taxon>
        <taxon>Bacillati</taxon>
        <taxon>Actinomycetota</taxon>
        <taxon>Actinomycetes</taxon>
        <taxon>Propionibacteriales</taxon>
        <taxon>Kribbellaceae</taxon>
        <taxon>Kribbella</taxon>
    </lineage>
</organism>
<feature type="chain" id="PRO_5046381315" description="Peptidase M15C domain-containing protein" evidence="2">
    <location>
        <begin position="24"/>
        <end position="419"/>
    </location>
</feature>
<dbReference type="EMBL" id="BAAAND010000004">
    <property type="protein sequence ID" value="GAA1582392.1"/>
    <property type="molecule type" value="Genomic_DNA"/>
</dbReference>
<protein>
    <recommendedName>
        <fullName evidence="3">Peptidase M15C domain-containing protein</fullName>
    </recommendedName>
</protein>
<gene>
    <name evidence="4" type="ORF">GCM10009742_29070</name>
</gene>
<dbReference type="SUPFAM" id="SSF55166">
    <property type="entry name" value="Hedgehog/DD-peptidase"/>
    <property type="match status" value="1"/>
</dbReference>
<dbReference type="Pfam" id="PF13539">
    <property type="entry name" value="Peptidase_M15_4"/>
    <property type="match status" value="1"/>
</dbReference>
<accession>A0ABP4PJE5</accession>
<dbReference type="InterPro" id="IPR009045">
    <property type="entry name" value="Zn_M74/Hedgehog-like"/>
</dbReference>
<dbReference type="Gene3D" id="3.30.1380.10">
    <property type="match status" value="1"/>
</dbReference>
<feature type="domain" description="Peptidase M15C" evidence="3">
    <location>
        <begin position="340"/>
        <end position="417"/>
    </location>
</feature>
<feature type="compositionally biased region" description="Pro residues" evidence="1">
    <location>
        <begin position="20"/>
        <end position="33"/>
    </location>
</feature>
<comment type="caution">
    <text evidence="4">The sequence shown here is derived from an EMBL/GenBank/DDBJ whole genome shotgun (WGS) entry which is preliminary data.</text>
</comment>
<feature type="signal peptide" evidence="2">
    <location>
        <begin position="1"/>
        <end position="23"/>
    </location>
</feature>
<reference evidence="5" key="1">
    <citation type="journal article" date="2019" name="Int. J. Syst. Evol. Microbiol.">
        <title>The Global Catalogue of Microorganisms (GCM) 10K type strain sequencing project: providing services to taxonomists for standard genome sequencing and annotation.</title>
        <authorList>
            <consortium name="The Broad Institute Genomics Platform"/>
            <consortium name="The Broad Institute Genome Sequencing Center for Infectious Disease"/>
            <person name="Wu L."/>
            <person name="Ma J."/>
        </authorList>
    </citation>
    <scope>NUCLEOTIDE SEQUENCE [LARGE SCALE GENOMIC DNA]</scope>
    <source>
        <strain evidence="5">JCM 14304</strain>
    </source>
</reference>
<evidence type="ECO:0000259" key="3">
    <source>
        <dbReference type="Pfam" id="PF13539"/>
    </source>
</evidence>
<feature type="region of interest" description="Disordered" evidence="1">
    <location>
        <begin position="20"/>
        <end position="41"/>
    </location>
</feature>
<evidence type="ECO:0000313" key="5">
    <source>
        <dbReference type="Proteomes" id="UP001500190"/>
    </source>
</evidence>
<proteinExistence type="predicted"/>
<evidence type="ECO:0000313" key="4">
    <source>
        <dbReference type="EMBL" id="GAA1582392.1"/>
    </source>
</evidence>
<dbReference type="InterPro" id="IPR039561">
    <property type="entry name" value="Peptidase_M15C"/>
</dbReference>
<keyword evidence="5" id="KW-1185">Reference proteome</keyword>
<keyword evidence="2" id="KW-0732">Signal</keyword>
<evidence type="ECO:0000256" key="2">
    <source>
        <dbReference type="SAM" id="SignalP"/>
    </source>
</evidence>
<dbReference type="RefSeq" id="WP_344191143.1">
    <property type="nucleotide sequence ID" value="NZ_BAAAND010000004.1"/>
</dbReference>
<dbReference type="Proteomes" id="UP001500190">
    <property type="component" value="Unassembled WGS sequence"/>
</dbReference>
<name>A0ABP4PJE5_9ACTN</name>